<dbReference type="InterPro" id="IPR002187">
    <property type="entry name" value="N-reg_PII"/>
</dbReference>
<evidence type="ECO:0000313" key="1">
    <source>
        <dbReference type="EMBL" id="RUR27386.1"/>
    </source>
</evidence>
<dbReference type="SMART" id="SM00938">
    <property type="entry name" value="P-II"/>
    <property type="match status" value="1"/>
</dbReference>
<dbReference type="GO" id="GO:0030234">
    <property type="term" value="F:enzyme regulator activity"/>
    <property type="evidence" value="ECO:0007669"/>
    <property type="project" value="InterPro"/>
</dbReference>
<dbReference type="OrthoDB" id="9793517at2"/>
<evidence type="ECO:0000313" key="2">
    <source>
        <dbReference type="Proteomes" id="UP000287336"/>
    </source>
</evidence>
<dbReference type="InterPro" id="IPR011322">
    <property type="entry name" value="N-reg_PII-like_a/b"/>
</dbReference>
<accession>A0A3S0WFC1</accession>
<comment type="caution">
    <text evidence="1">The sequence shown here is derived from an EMBL/GenBank/DDBJ whole genome shotgun (WGS) entry which is preliminary data.</text>
</comment>
<dbReference type="EMBL" id="RZHG01000028">
    <property type="protein sequence ID" value="RUR27386.1"/>
    <property type="molecule type" value="Genomic_DNA"/>
</dbReference>
<name>A0A3S0WFC1_9GAMM</name>
<gene>
    <name evidence="1" type="ORF">ELY33_15935</name>
</gene>
<reference evidence="1 2" key="1">
    <citation type="submission" date="2018-12" db="EMBL/GenBank/DDBJ databases">
        <title>three novel Halomonas strain isolated from plants.</title>
        <authorList>
            <person name="Sun C."/>
        </authorList>
    </citation>
    <scope>NUCLEOTIDE SEQUENCE [LARGE SCALE GENOMIC DNA]</scope>
    <source>
        <strain evidence="1 2">DSM 19434</strain>
    </source>
</reference>
<dbReference type="GO" id="GO:0006808">
    <property type="term" value="P:regulation of nitrogen utilization"/>
    <property type="evidence" value="ECO:0007669"/>
    <property type="project" value="InterPro"/>
</dbReference>
<keyword evidence="2" id="KW-1185">Reference proteome</keyword>
<dbReference type="Gene3D" id="3.30.70.120">
    <property type="match status" value="1"/>
</dbReference>
<sequence>MRFKLIVALVEDKLSDDILQAARGAGATGATVINNARGEGLKKARGIFGMEITAQRDVLLFLAEEHISRHILQAIADVGEFDETPGTGIAFQIDVEDALGVTHQIKSLSETLNQPLG</sequence>
<dbReference type="InterPro" id="IPR015867">
    <property type="entry name" value="N-reg_PII/ATP_PRibTrfase_C"/>
</dbReference>
<dbReference type="PROSITE" id="PS51343">
    <property type="entry name" value="PII_GLNB_DOM"/>
    <property type="match status" value="1"/>
</dbReference>
<dbReference type="AlphaFoldDB" id="A0A3S0WFC1"/>
<dbReference type="Pfam" id="PF00543">
    <property type="entry name" value="P-II"/>
    <property type="match status" value="1"/>
</dbReference>
<dbReference type="Proteomes" id="UP000287336">
    <property type="component" value="Unassembled WGS sequence"/>
</dbReference>
<dbReference type="RefSeq" id="WP_126948887.1">
    <property type="nucleotide sequence ID" value="NZ_RZHG01000028.1"/>
</dbReference>
<protein>
    <submittedName>
        <fullName evidence="1">P-II family nitrogen regulator</fullName>
    </submittedName>
</protein>
<proteinExistence type="predicted"/>
<dbReference type="SUPFAM" id="SSF54913">
    <property type="entry name" value="GlnB-like"/>
    <property type="match status" value="1"/>
</dbReference>
<organism evidence="1 2">
    <name type="scientific">Vreelandella andesensis</name>
    <dbReference type="NCBI Taxonomy" id="447567"/>
    <lineage>
        <taxon>Bacteria</taxon>
        <taxon>Pseudomonadati</taxon>
        <taxon>Pseudomonadota</taxon>
        <taxon>Gammaproteobacteria</taxon>
        <taxon>Oceanospirillales</taxon>
        <taxon>Halomonadaceae</taxon>
        <taxon>Vreelandella</taxon>
    </lineage>
</organism>